<gene>
    <name evidence="2" type="ORF">EYF80_029812</name>
</gene>
<evidence type="ECO:0000313" key="3">
    <source>
        <dbReference type="Proteomes" id="UP000314294"/>
    </source>
</evidence>
<feature type="region of interest" description="Disordered" evidence="1">
    <location>
        <begin position="40"/>
        <end position="63"/>
    </location>
</feature>
<name>A0A4Z2H3C0_9TELE</name>
<sequence length="63" mass="6563">MATPPATEGQRDELLLPVGGGKSPIILKIDNILKSNEEERQLPSGFSRGSVSKEGCISLSPGG</sequence>
<protein>
    <submittedName>
        <fullName evidence="2">Uncharacterized protein</fullName>
    </submittedName>
</protein>
<evidence type="ECO:0000313" key="2">
    <source>
        <dbReference type="EMBL" id="TNN59970.1"/>
    </source>
</evidence>
<accession>A0A4Z2H3C0</accession>
<keyword evidence="3" id="KW-1185">Reference proteome</keyword>
<dbReference type="AlphaFoldDB" id="A0A4Z2H3C0"/>
<proteinExistence type="predicted"/>
<organism evidence="2 3">
    <name type="scientific">Liparis tanakae</name>
    <name type="common">Tanaka's snailfish</name>
    <dbReference type="NCBI Taxonomy" id="230148"/>
    <lineage>
        <taxon>Eukaryota</taxon>
        <taxon>Metazoa</taxon>
        <taxon>Chordata</taxon>
        <taxon>Craniata</taxon>
        <taxon>Vertebrata</taxon>
        <taxon>Euteleostomi</taxon>
        <taxon>Actinopterygii</taxon>
        <taxon>Neopterygii</taxon>
        <taxon>Teleostei</taxon>
        <taxon>Neoteleostei</taxon>
        <taxon>Acanthomorphata</taxon>
        <taxon>Eupercaria</taxon>
        <taxon>Perciformes</taxon>
        <taxon>Cottioidei</taxon>
        <taxon>Cottales</taxon>
        <taxon>Liparidae</taxon>
        <taxon>Liparis</taxon>
    </lineage>
</organism>
<evidence type="ECO:0000256" key="1">
    <source>
        <dbReference type="SAM" id="MobiDB-lite"/>
    </source>
</evidence>
<comment type="caution">
    <text evidence="2">The sequence shown here is derived from an EMBL/GenBank/DDBJ whole genome shotgun (WGS) entry which is preliminary data.</text>
</comment>
<dbReference type="Proteomes" id="UP000314294">
    <property type="component" value="Unassembled WGS sequence"/>
</dbReference>
<reference evidence="2 3" key="1">
    <citation type="submission" date="2019-03" db="EMBL/GenBank/DDBJ databases">
        <title>First draft genome of Liparis tanakae, snailfish: a comprehensive survey of snailfish specific genes.</title>
        <authorList>
            <person name="Kim W."/>
            <person name="Song I."/>
            <person name="Jeong J.-H."/>
            <person name="Kim D."/>
            <person name="Kim S."/>
            <person name="Ryu S."/>
            <person name="Song J.Y."/>
            <person name="Lee S.K."/>
        </authorList>
    </citation>
    <scope>NUCLEOTIDE SEQUENCE [LARGE SCALE GENOMIC DNA]</scope>
    <source>
        <tissue evidence="2">Muscle</tissue>
    </source>
</reference>
<dbReference type="EMBL" id="SRLO01000343">
    <property type="protein sequence ID" value="TNN59970.1"/>
    <property type="molecule type" value="Genomic_DNA"/>
</dbReference>